<reference evidence="1" key="1">
    <citation type="submission" date="2021-03" db="EMBL/GenBank/DDBJ databases">
        <title>Draft genome sequence of rust myrtle Austropuccinia psidii MF-1, a brazilian biotype.</title>
        <authorList>
            <person name="Quecine M.C."/>
            <person name="Pachon D.M.R."/>
            <person name="Bonatelli M.L."/>
            <person name="Correr F.H."/>
            <person name="Franceschini L.M."/>
            <person name="Leite T.F."/>
            <person name="Margarido G.R.A."/>
            <person name="Almeida C.A."/>
            <person name="Ferrarezi J.A."/>
            <person name="Labate C.A."/>
        </authorList>
    </citation>
    <scope>NUCLEOTIDE SEQUENCE</scope>
    <source>
        <strain evidence="1">MF-1</strain>
    </source>
</reference>
<dbReference type="EMBL" id="AVOT02090336">
    <property type="protein sequence ID" value="MBW0572579.1"/>
    <property type="molecule type" value="Genomic_DNA"/>
</dbReference>
<accession>A0A9Q3K1M3</accession>
<name>A0A9Q3K1M3_9BASI</name>
<gene>
    <name evidence="1" type="ORF">O181_112294</name>
</gene>
<evidence type="ECO:0000313" key="1">
    <source>
        <dbReference type="EMBL" id="MBW0572579.1"/>
    </source>
</evidence>
<dbReference type="AlphaFoldDB" id="A0A9Q3K1M3"/>
<keyword evidence="2" id="KW-1185">Reference proteome</keyword>
<organism evidence="1 2">
    <name type="scientific">Austropuccinia psidii MF-1</name>
    <dbReference type="NCBI Taxonomy" id="1389203"/>
    <lineage>
        <taxon>Eukaryota</taxon>
        <taxon>Fungi</taxon>
        <taxon>Dikarya</taxon>
        <taxon>Basidiomycota</taxon>
        <taxon>Pucciniomycotina</taxon>
        <taxon>Pucciniomycetes</taxon>
        <taxon>Pucciniales</taxon>
        <taxon>Sphaerophragmiaceae</taxon>
        <taxon>Austropuccinia</taxon>
    </lineage>
</organism>
<sequence>MGKNACDTAERCFTSENREPELKEADQVLVLTFSFNIIKGPTKMGLVKPYHQTGEGSFAKRRTALSTENSVKEDPRSPVGRILRDWESKINWKDHRPYFVRCKTQEEDKDKWFPEGNISDVQIHLRGFKASRRTVRCDYETDDNITINQQYYVCSYGI</sequence>
<dbReference type="Proteomes" id="UP000765509">
    <property type="component" value="Unassembled WGS sequence"/>
</dbReference>
<evidence type="ECO:0000313" key="2">
    <source>
        <dbReference type="Proteomes" id="UP000765509"/>
    </source>
</evidence>
<protein>
    <submittedName>
        <fullName evidence="1">Uncharacterized protein</fullName>
    </submittedName>
</protein>
<proteinExistence type="predicted"/>
<comment type="caution">
    <text evidence="1">The sequence shown here is derived from an EMBL/GenBank/DDBJ whole genome shotgun (WGS) entry which is preliminary data.</text>
</comment>